<evidence type="ECO:0000256" key="3">
    <source>
        <dbReference type="SAM" id="MobiDB-lite"/>
    </source>
</evidence>
<dbReference type="GO" id="GO:0008234">
    <property type="term" value="F:cysteine-type peptidase activity"/>
    <property type="evidence" value="ECO:0007669"/>
    <property type="project" value="InterPro"/>
</dbReference>
<dbReference type="SMART" id="SM00848">
    <property type="entry name" value="Inhibitor_I29"/>
    <property type="match status" value="1"/>
</dbReference>
<dbReference type="InterPro" id="IPR013128">
    <property type="entry name" value="Peptidase_C1A"/>
</dbReference>
<feature type="domain" description="Cathepsin propeptide inhibitor" evidence="6">
    <location>
        <begin position="54"/>
        <end position="111"/>
    </location>
</feature>
<evidence type="ECO:0000313" key="8">
    <source>
        <dbReference type="EMBL" id="CAF1567924.1"/>
    </source>
</evidence>
<accession>A0A815Y9X8</accession>
<dbReference type="InterPro" id="IPR013201">
    <property type="entry name" value="Prot_inhib_I29"/>
</dbReference>
<evidence type="ECO:0000256" key="4">
    <source>
        <dbReference type="SAM" id="SignalP"/>
    </source>
</evidence>
<comment type="similarity">
    <text evidence="1">Belongs to the peptidase C1 family.</text>
</comment>
<comment type="caution">
    <text evidence="8">The sequence shown here is derived from an EMBL/GenBank/DDBJ whole genome shotgun (WGS) entry which is preliminary data.</text>
</comment>
<dbReference type="InterPro" id="IPR025660">
    <property type="entry name" value="Pept_his_AS"/>
</dbReference>
<feature type="signal peptide" evidence="4">
    <location>
        <begin position="1"/>
        <end position="17"/>
    </location>
</feature>
<dbReference type="PROSITE" id="PS00640">
    <property type="entry name" value="THIOL_PROTEASE_ASN"/>
    <property type="match status" value="1"/>
</dbReference>
<dbReference type="Proteomes" id="UP000682733">
    <property type="component" value="Unassembled WGS sequence"/>
</dbReference>
<dbReference type="PRINTS" id="PR00705">
    <property type="entry name" value="PAPAIN"/>
</dbReference>
<dbReference type="InterPro" id="IPR038765">
    <property type="entry name" value="Papain-like_cys_pep_sf"/>
</dbReference>
<dbReference type="PROSITE" id="PS00639">
    <property type="entry name" value="THIOL_PROTEASE_HIS"/>
    <property type="match status" value="1"/>
</dbReference>
<evidence type="ECO:0000256" key="2">
    <source>
        <dbReference type="ARBA" id="ARBA00023157"/>
    </source>
</evidence>
<dbReference type="AlphaFoldDB" id="A0A815Y9X8"/>
<dbReference type="Pfam" id="PF08246">
    <property type="entry name" value="Inhibitor_I29"/>
    <property type="match status" value="1"/>
</dbReference>
<dbReference type="InterPro" id="IPR025661">
    <property type="entry name" value="Pept_asp_AS"/>
</dbReference>
<evidence type="ECO:0000259" key="6">
    <source>
        <dbReference type="SMART" id="SM00848"/>
    </source>
</evidence>
<dbReference type="Proteomes" id="UP000677228">
    <property type="component" value="Unassembled WGS sequence"/>
</dbReference>
<dbReference type="SUPFAM" id="SSF54001">
    <property type="entry name" value="Cysteine proteinases"/>
    <property type="match status" value="1"/>
</dbReference>
<dbReference type="EMBL" id="CAJNOK010004149">
    <property type="protein sequence ID" value="CAF0927531.1"/>
    <property type="molecule type" value="Genomic_DNA"/>
</dbReference>
<protein>
    <submittedName>
        <fullName evidence="8">Uncharacterized protein</fullName>
    </submittedName>
</protein>
<evidence type="ECO:0000313" key="7">
    <source>
        <dbReference type="EMBL" id="CAF0927531.1"/>
    </source>
</evidence>
<feature type="domain" description="Peptidase C1A papain C-terminal" evidence="5">
    <location>
        <begin position="172"/>
        <end position="402"/>
    </location>
</feature>
<dbReference type="Gene3D" id="3.90.70.10">
    <property type="entry name" value="Cysteine proteinases"/>
    <property type="match status" value="1"/>
</dbReference>
<evidence type="ECO:0000313" key="10">
    <source>
        <dbReference type="EMBL" id="CAF4430450.1"/>
    </source>
</evidence>
<dbReference type="InterPro" id="IPR000668">
    <property type="entry name" value="Peptidase_C1A_C"/>
</dbReference>
<feature type="chain" id="PRO_5036229297" evidence="4">
    <location>
        <begin position="18"/>
        <end position="402"/>
    </location>
</feature>
<evidence type="ECO:0000256" key="1">
    <source>
        <dbReference type="ARBA" id="ARBA00008455"/>
    </source>
</evidence>
<keyword evidence="2" id="KW-1015">Disulfide bond</keyword>
<evidence type="ECO:0000313" key="9">
    <source>
        <dbReference type="EMBL" id="CAF3704407.1"/>
    </source>
</evidence>
<dbReference type="EMBL" id="CAJOBA010004150">
    <property type="protein sequence ID" value="CAF3704407.1"/>
    <property type="molecule type" value="Genomic_DNA"/>
</dbReference>
<dbReference type="Proteomes" id="UP000663829">
    <property type="component" value="Unassembled WGS sequence"/>
</dbReference>
<gene>
    <name evidence="8" type="ORF">GPM918_LOCUS40197</name>
    <name evidence="7" type="ORF">OVA965_LOCUS10967</name>
    <name evidence="10" type="ORF">SRO942_LOCUS41124</name>
    <name evidence="9" type="ORF">TMI583_LOCUS10961</name>
</gene>
<evidence type="ECO:0000313" key="11">
    <source>
        <dbReference type="Proteomes" id="UP000663829"/>
    </source>
</evidence>
<dbReference type="InterPro" id="IPR039417">
    <property type="entry name" value="Peptidase_C1A_papain-like"/>
</dbReference>
<name>A0A815Y9X8_9BILA</name>
<keyword evidence="11" id="KW-1185">Reference proteome</keyword>
<dbReference type="OrthoDB" id="498368at2759"/>
<dbReference type="CDD" id="cd02248">
    <property type="entry name" value="Peptidase_C1A"/>
    <property type="match status" value="1"/>
</dbReference>
<dbReference type="EMBL" id="CAJOBC010095130">
    <property type="protein sequence ID" value="CAF4430450.1"/>
    <property type="molecule type" value="Genomic_DNA"/>
</dbReference>
<feature type="region of interest" description="Disordered" evidence="3">
    <location>
        <begin position="140"/>
        <end position="163"/>
    </location>
</feature>
<proteinExistence type="inferred from homology"/>
<evidence type="ECO:0000259" key="5">
    <source>
        <dbReference type="SMART" id="SM00645"/>
    </source>
</evidence>
<reference evidence="8" key="1">
    <citation type="submission" date="2021-02" db="EMBL/GenBank/DDBJ databases">
        <authorList>
            <person name="Nowell W R."/>
        </authorList>
    </citation>
    <scope>NUCLEOTIDE SEQUENCE</scope>
</reference>
<dbReference type="Proteomes" id="UP000681722">
    <property type="component" value="Unassembled WGS sequence"/>
</dbReference>
<organism evidence="8 11">
    <name type="scientific">Didymodactylos carnosus</name>
    <dbReference type="NCBI Taxonomy" id="1234261"/>
    <lineage>
        <taxon>Eukaryota</taxon>
        <taxon>Metazoa</taxon>
        <taxon>Spiralia</taxon>
        <taxon>Gnathifera</taxon>
        <taxon>Rotifera</taxon>
        <taxon>Eurotatoria</taxon>
        <taxon>Bdelloidea</taxon>
        <taxon>Philodinida</taxon>
        <taxon>Philodinidae</taxon>
        <taxon>Didymodactylos</taxon>
    </lineage>
</organism>
<keyword evidence="4" id="KW-0732">Signal</keyword>
<dbReference type="PANTHER" id="PTHR12411">
    <property type="entry name" value="CYSTEINE PROTEASE FAMILY C1-RELATED"/>
    <property type="match status" value="1"/>
</dbReference>
<sequence length="402" mass="44491">MNQLLILLLIPVVLLTATRLPSFETVQHAVDSILSNVNDTQAAVNDDAVVGNIFGHFKQIHKKTYYSKKEEDKRYALFKANVKHITITNMNKKNAFQLAINEYSDYTAEEFAAERKGLKLIKNTLIRGKRVASLLSSSTTSSTRSTTTTTSSTRSTTTTSTSTTAVPSTLCTNTSCDWRTVVNGVSFVTSIKDQGRCGSCYAFAFVAQIESLLAIKFNRNSSDLSPQQIIDCSYATNGSSNAGCNGGNWYWSAVYLQSVGFNFATWASYPYNGAVNSCRSQTAIKINIGQLRYREVVEQDEIALKQAVALGPVWVGINADNRYFSHYASGIINPSDCGNTVNDLNHAVLVVGYGRDQNLNLDYWIIRNSWGQSWGEKGYFRMARNKNKMCGISVWNDAAYLV</sequence>
<dbReference type="SMART" id="SM00645">
    <property type="entry name" value="Pept_C1"/>
    <property type="match status" value="1"/>
</dbReference>
<dbReference type="GO" id="GO:0006508">
    <property type="term" value="P:proteolysis"/>
    <property type="evidence" value="ECO:0007669"/>
    <property type="project" value="InterPro"/>
</dbReference>
<dbReference type="EMBL" id="CAJNOQ010029324">
    <property type="protein sequence ID" value="CAF1567924.1"/>
    <property type="molecule type" value="Genomic_DNA"/>
</dbReference>
<dbReference type="Pfam" id="PF00112">
    <property type="entry name" value="Peptidase_C1"/>
    <property type="match status" value="1"/>
</dbReference>